<dbReference type="InterPro" id="IPR002347">
    <property type="entry name" value="SDR_fam"/>
</dbReference>
<proteinExistence type="inferred from homology"/>
<dbReference type="EMBL" id="WTVS01000004">
    <property type="protein sequence ID" value="NMF96372.1"/>
    <property type="molecule type" value="Genomic_DNA"/>
</dbReference>
<sequence>MRLKGKVAIVTGGGSGLGRAMCVRLAAEGARVVAADLNIAAARDTVGPIVAAGGEAVAMQGDVASREDVARIAADTLAQYGAIDVLVNNAGIVGQFVKTAEVSDESWDRVLNVNLKSVFLFCRQVIPQMVQQGGGVIINIASTAGVLATAAGIEYTAAKHAVVGMTREIAYEYGQQNIRAVAIAPGIIMTPMVASIPQEFLDASADYQKMLRAPAGRAGQPEEVAAVVAFLASDDASFIHGSTVAVDGGYTSF</sequence>
<dbReference type="GO" id="GO:0047936">
    <property type="term" value="F:glucose 1-dehydrogenase [NAD(P)+] activity"/>
    <property type="evidence" value="ECO:0007669"/>
    <property type="project" value="UniProtKB-EC"/>
</dbReference>
<gene>
    <name evidence="3" type="ORF">GPA27_03045</name>
</gene>
<dbReference type="PRINTS" id="PR00080">
    <property type="entry name" value="SDRFAMILY"/>
</dbReference>
<keyword evidence="4" id="KW-1185">Reference proteome</keyword>
<dbReference type="RefSeq" id="WP_169137721.1">
    <property type="nucleotide sequence ID" value="NZ_WTVS01000004.1"/>
</dbReference>
<dbReference type="Proteomes" id="UP000634522">
    <property type="component" value="Unassembled WGS sequence"/>
</dbReference>
<evidence type="ECO:0000256" key="2">
    <source>
        <dbReference type="ARBA" id="ARBA00023002"/>
    </source>
</evidence>
<dbReference type="Pfam" id="PF13561">
    <property type="entry name" value="adh_short_C2"/>
    <property type="match status" value="1"/>
</dbReference>
<comment type="caution">
    <text evidence="3">The sequence shown here is derived from an EMBL/GenBank/DDBJ whole genome shotgun (WGS) entry which is preliminary data.</text>
</comment>
<evidence type="ECO:0000256" key="1">
    <source>
        <dbReference type="ARBA" id="ARBA00006484"/>
    </source>
</evidence>
<dbReference type="InterPro" id="IPR020904">
    <property type="entry name" value="Sc_DH/Rdtase_CS"/>
</dbReference>
<dbReference type="InterPro" id="IPR036291">
    <property type="entry name" value="NAD(P)-bd_dom_sf"/>
</dbReference>
<protein>
    <submittedName>
        <fullName evidence="3">Glucose 1-dehydrogenase</fullName>
        <ecNumber evidence="3">1.1.1.47</ecNumber>
    </submittedName>
</protein>
<dbReference type="PANTHER" id="PTHR24321">
    <property type="entry name" value="DEHYDROGENASES, SHORT CHAIN"/>
    <property type="match status" value="1"/>
</dbReference>
<organism evidence="3 4">
    <name type="scientific">Aromatoleum toluolicum</name>
    <dbReference type="NCBI Taxonomy" id="90060"/>
    <lineage>
        <taxon>Bacteria</taxon>
        <taxon>Pseudomonadati</taxon>
        <taxon>Pseudomonadota</taxon>
        <taxon>Betaproteobacteria</taxon>
        <taxon>Rhodocyclales</taxon>
        <taxon>Rhodocyclaceae</taxon>
        <taxon>Aromatoleum</taxon>
    </lineage>
</organism>
<reference evidence="3 4" key="1">
    <citation type="submission" date="2019-12" db="EMBL/GenBank/DDBJ databases">
        <title>Comparative genomics gives insights into the taxonomy of the Azoarcus-Aromatoleum group and reveals separate origins of nif in the plant-associated Azoarcus and non-plant-associated Aromatoleum sub-groups.</title>
        <authorList>
            <person name="Lafos M."/>
            <person name="Maluk M."/>
            <person name="Batista M."/>
            <person name="Junghare M."/>
            <person name="Carmona M."/>
            <person name="Faoro H."/>
            <person name="Cruz L.M."/>
            <person name="Battistoni F."/>
            <person name="De Souza E."/>
            <person name="Pedrosa F."/>
            <person name="Chen W.-M."/>
            <person name="Poole P.S."/>
            <person name="Dixon R.A."/>
            <person name="James E.K."/>
        </authorList>
    </citation>
    <scope>NUCLEOTIDE SEQUENCE [LARGE SCALE GENOMIC DNA]</scope>
    <source>
        <strain evidence="3 4">T</strain>
    </source>
</reference>
<dbReference type="PANTHER" id="PTHR24321:SF8">
    <property type="entry name" value="ESTRADIOL 17-BETA-DEHYDROGENASE 8-RELATED"/>
    <property type="match status" value="1"/>
</dbReference>
<dbReference type="EC" id="1.1.1.47" evidence="3"/>
<name>A0ABX1NAR4_9RHOO</name>
<dbReference type="Gene3D" id="3.40.50.720">
    <property type="entry name" value="NAD(P)-binding Rossmann-like Domain"/>
    <property type="match status" value="1"/>
</dbReference>
<dbReference type="PRINTS" id="PR00081">
    <property type="entry name" value="GDHRDH"/>
</dbReference>
<evidence type="ECO:0000313" key="4">
    <source>
        <dbReference type="Proteomes" id="UP000634522"/>
    </source>
</evidence>
<dbReference type="SUPFAM" id="SSF51735">
    <property type="entry name" value="NAD(P)-binding Rossmann-fold domains"/>
    <property type="match status" value="1"/>
</dbReference>
<keyword evidence="2 3" id="KW-0560">Oxidoreductase</keyword>
<dbReference type="PROSITE" id="PS00061">
    <property type="entry name" value="ADH_SHORT"/>
    <property type="match status" value="1"/>
</dbReference>
<evidence type="ECO:0000313" key="3">
    <source>
        <dbReference type="EMBL" id="NMF96372.1"/>
    </source>
</evidence>
<accession>A0ABX1NAR4</accession>
<dbReference type="NCBIfam" id="NF005559">
    <property type="entry name" value="PRK07231.1"/>
    <property type="match status" value="1"/>
</dbReference>
<comment type="similarity">
    <text evidence="1">Belongs to the short-chain dehydrogenases/reductases (SDR) family.</text>
</comment>